<dbReference type="RefSeq" id="WP_301998830.1">
    <property type="nucleotide sequence ID" value="NZ_JAMJEV010000004.1"/>
</dbReference>
<proteinExistence type="predicted"/>
<evidence type="ECO:0000313" key="2">
    <source>
        <dbReference type="Proteomes" id="UP001176021"/>
    </source>
</evidence>
<dbReference type="Proteomes" id="UP001176021">
    <property type="component" value="Unassembled WGS sequence"/>
</dbReference>
<comment type="caution">
    <text evidence="1">The sequence shown here is derived from an EMBL/GenBank/DDBJ whole genome shotgun (WGS) entry which is preliminary data.</text>
</comment>
<name>A0ABT8QR79_9FIRM</name>
<gene>
    <name evidence="1" type="ORF">M8H41_05995</name>
</gene>
<keyword evidence="2" id="KW-1185">Reference proteome</keyword>
<dbReference type="EMBL" id="JAMJEV010000004">
    <property type="protein sequence ID" value="MDO0822406.1"/>
    <property type="molecule type" value="Genomic_DNA"/>
</dbReference>
<accession>A0ABT8QR79</accession>
<sequence length="57" mass="6166">MIPILRYDAAALKYGMSYWHGDEKVTGISPVSNLVKDYYELSPLNFVQPSAGAAGCG</sequence>
<reference evidence="1" key="1">
    <citation type="submission" date="2022-05" db="EMBL/GenBank/DDBJ databases">
        <title>Expanded diversity of anoxic marine methylotrophy in a Black Sea sulfate reducing microorganism.</title>
        <authorList>
            <person name="Fischer P.Q."/>
            <person name="Stams A.J.M."/>
            <person name="Villanueva L."/>
            <person name="Sousa D.Z."/>
        </authorList>
    </citation>
    <scope>NUCLEOTIDE SEQUENCE</scope>
    <source>
        <strain evidence="1">P130</strain>
    </source>
</reference>
<protein>
    <submittedName>
        <fullName evidence="1">Uncharacterized protein</fullName>
    </submittedName>
</protein>
<organism evidence="1 2">
    <name type="scientific">Desulfosporosinus nitroreducens</name>
    <dbReference type="NCBI Taxonomy" id="2018668"/>
    <lineage>
        <taxon>Bacteria</taxon>
        <taxon>Bacillati</taxon>
        <taxon>Bacillota</taxon>
        <taxon>Clostridia</taxon>
        <taxon>Eubacteriales</taxon>
        <taxon>Desulfitobacteriaceae</taxon>
        <taxon>Desulfosporosinus</taxon>
    </lineage>
</organism>
<evidence type="ECO:0000313" key="1">
    <source>
        <dbReference type="EMBL" id="MDO0822406.1"/>
    </source>
</evidence>